<proteinExistence type="predicted"/>
<keyword evidence="1" id="KW-0732">Signal</keyword>
<gene>
    <name evidence="2" type="ORF">ILUMI_19638</name>
</gene>
<reference evidence="2" key="1">
    <citation type="submission" date="2019-08" db="EMBL/GenBank/DDBJ databases">
        <title>The genome of the North American firefly Photinus pyralis.</title>
        <authorList>
            <consortium name="Photinus pyralis genome working group"/>
            <person name="Fallon T.R."/>
            <person name="Sander Lower S.E."/>
            <person name="Weng J.-K."/>
        </authorList>
    </citation>
    <scope>NUCLEOTIDE SEQUENCE</scope>
    <source>
        <strain evidence="2">TRF0915ILg1</strain>
        <tissue evidence="2">Whole body</tissue>
    </source>
</reference>
<dbReference type="InterPro" id="IPR036397">
    <property type="entry name" value="RNaseH_sf"/>
</dbReference>
<accession>A0A8K0CIX1</accession>
<dbReference type="OrthoDB" id="6773745at2759"/>
<comment type="caution">
    <text evidence="2">The sequence shown here is derived from an EMBL/GenBank/DDBJ whole genome shotgun (WGS) entry which is preliminary data.</text>
</comment>
<dbReference type="Proteomes" id="UP000801492">
    <property type="component" value="Unassembled WGS sequence"/>
</dbReference>
<evidence type="ECO:0000313" key="2">
    <source>
        <dbReference type="EMBL" id="KAF2886536.1"/>
    </source>
</evidence>
<feature type="signal peptide" evidence="1">
    <location>
        <begin position="1"/>
        <end position="15"/>
    </location>
</feature>
<dbReference type="EMBL" id="VTPC01087365">
    <property type="protein sequence ID" value="KAF2886536.1"/>
    <property type="molecule type" value="Genomic_DNA"/>
</dbReference>
<sequence>MILMLFILGYQKLWSEFLNCIINPNLGNRVKVLKVWLNAKYYPPINPTERVTRVLVTTISSYIKDSQHREWNKHILETAQVIRSARHDSTQMSPNQLVFGRHVPIYGDLYNSVDLDKPLKIDNI</sequence>
<organism evidence="2 3">
    <name type="scientific">Ignelater luminosus</name>
    <name type="common">Cucubano</name>
    <name type="synonym">Pyrophorus luminosus</name>
    <dbReference type="NCBI Taxonomy" id="2038154"/>
    <lineage>
        <taxon>Eukaryota</taxon>
        <taxon>Metazoa</taxon>
        <taxon>Ecdysozoa</taxon>
        <taxon>Arthropoda</taxon>
        <taxon>Hexapoda</taxon>
        <taxon>Insecta</taxon>
        <taxon>Pterygota</taxon>
        <taxon>Neoptera</taxon>
        <taxon>Endopterygota</taxon>
        <taxon>Coleoptera</taxon>
        <taxon>Polyphaga</taxon>
        <taxon>Elateriformia</taxon>
        <taxon>Elateroidea</taxon>
        <taxon>Elateridae</taxon>
        <taxon>Agrypninae</taxon>
        <taxon>Pyrophorini</taxon>
        <taxon>Ignelater</taxon>
    </lineage>
</organism>
<dbReference type="Gene3D" id="3.30.420.10">
    <property type="entry name" value="Ribonuclease H-like superfamily/Ribonuclease H"/>
    <property type="match status" value="1"/>
</dbReference>
<feature type="chain" id="PRO_5035482114" evidence="1">
    <location>
        <begin position="16"/>
        <end position="124"/>
    </location>
</feature>
<keyword evidence="3" id="KW-1185">Reference proteome</keyword>
<name>A0A8K0CIX1_IGNLU</name>
<protein>
    <submittedName>
        <fullName evidence="2">Uncharacterized protein</fullName>
    </submittedName>
</protein>
<dbReference type="AlphaFoldDB" id="A0A8K0CIX1"/>
<dbReference type="GO" id="GO:0003676">
    <property type="term" value="F:nucleic acid binding"/>
    <property type="evidence" value="ECO:0007669"/>
    <property type="project" value="InterPro"/>
</dbReference>
<evidence type="ECO:0000256" key="1">
    <source>
        <dbReference type="SAM" id="SignalP"/>
    </source>
</evidence>
<evidence type="ECO:0000313" key="3">
    <source>
        <dbReference type="Proteomes" id="UP000801492"/>
    </source>
</evidence>